<comment type="caution">
    <text evidence="1">The sequence shown here is derived from an EMBL/GenBank/DDBJ whole genome shotgun (WGS) entry which is preliminary data.</text>
</comment>
<name>A0A7J9ARX0_9ROSI</name>
<reference evidence="1 2" key="1">
    <citation type="journal article" date="2019" name="Genome Biol. Evol.">
        <title>Insights into the evolution of the New World diploid cottons (Gossypium, subgenus Houzingenia) based on genome sequencing.</title>
        <authorList>
            <person name="Grover C.E."/>
            <person name="Arick M.A. 2nd"/>
            <person name="Thrash A."/>
            <person name="Conover J.L."/>
            <person name="Sanders W.S."/>
            <person name="Peterson D.G."/>
            <person name="Frelichowski J.E."/>
            <person name="Scheffler J.A."/>
            <person name="Scheffler B.E."/>
            <person name="Wendel J.F."/>
        </authorList>
    </citation>
    <scope>NUCLEOTIDE SEQUENCE [LARGE SCALE GENOMIC DNA]</scope>
    <source>
        <strain evidence="1">4</strain>
        <tissue evidence="1">Leaf</tissue>
    </source>
</reference>
<evidence type="ECO:0000313" key="1">
    <source>
        <dbReference type="EMBL" id="MBA0726199.1"/>
    </source>
</evidence>
<dbReference type="EMBL" id="JABEZV010000012">
    <property type="protein sequence ID" value="MBA0726199.1"/>
    <property type="molecule type" value="Genomic_DNA"/>
</dbReference>
<proteinExistence type="predicted"/>
<gene>
    <name evidence="1" type="ORF">Golax_002042</name>
</gene>
<dbReference type="AlphaFoldDB" id="A0A7J9ARX0"/>
<evidence type="ECO:0000313" key="2">
    <source>
        <dbReference type="Proteomes" id="UP000593574"/>
    </source>
</evidence>
<organism evidence="1 2">
    <name type="scientific">Gossypium laxum</name>
    <dbReference type="NCBI Taxonomy" id="34288"/>
    <lineage>
        <taxon>Eukaryota</taxon>
        <taxon>Viridiplantae</taxon>
        <taxon>Streptophyta</taxon>
        <taxon>Embryophyta</taxon>
        <taxon>Tracheophyta</taxon>
        <taxon>Spermatophyta</taxon>
        <taxon>Magnoliopsida</taxon>
        <taxon>eudicotyledons</taxon>
        <taxon>Gunneridae</taxon>
        <taxon>Pentapetalae</taxon>
        <taxon>rosids</taxon>
        <taxon>malvids</taxon>
        <taxon>Malvales</taxon>
        <taxon>Malvaceae</taxon>
        <taxon>Malvoideae</taxon>
        <taxon>Gossypium</taxon>
    </lineage>
</organism>
<protein>
    <submittedName>
        <fullName evidence="1">Uncharacterized protein</fullName>
    </submittedName>
</protein>
<sequence length="108" mass="12201">MYAFKDCPISREALTFCSIYNDLLCMSFYNAIDWLGGWNSSSQDVFLKAQSIHHDFRVHDLFYLLLAVPFFVTMREMVLVDFACSIAEAFDAPSIKALALACASQKAL</sequence>
<accession>A0A7J9ARX0</accession>
<dbReference type="Proteomes" id="UP000593574">
    <property type="component" value="Unassembled WGS sequence"/>
</dbReference>
<keyword evidence="2" id="KW-1185">Reference proteome</keyword>